<comment type="caution">
    <text evidence="2">The sequence shown here is derived from an EMBL/GenBank/DDBJ whole genome shotgun (WGS) entry which is preliminary data.</text>
</comment>
<dbReference type="OrthoDB" id="7063662at2"/>
<feature type="signal peptide" evidence="1">
    <location>
        <begin position="1"/>
        <end position="19"/>
    </location>
</feature>
<accession>A0A3M2HUZ7</accession>
<dbReference type="Proteomes" id="UP000269774">
    <property type="component" value="Unassembled WGS sequence"/>
</dbReference>
<sequence>MYRTLIPVLSMALCFSAYADTIRVPVGQQGPDQLSMPSRGDSKNIVLDRFGLADEERPPVGHPPITRWDYRYFSVYFEGDRVINSVQHHQRIAPPQRDTQP</sequence>
<name>A0A3M2HUZ7_9GAMM</name>
<keyword evidence="3" id="KW-1185">Reference proteome</keyword>
<dbReference type="AlphaFoldDB" id="A0A3M2HUZ7"/>
<protein>
    <submittedName>
        <fullName evidence="2">Phosphodiesterase</fullName>
    </submittedName>
</protein>
<evidence type="ECO:0000313" key="2">
    <source>
        <dbReference type="EMBL" id="RMH89997.1"/>
    </source>
</evidence>
<feature type="chain" id="PRO_5018024848" evidence="1">
    <location>
        <begin position="20"/>
        <end position="101"/>
    </location>
</feature>
<dbReference type="RefSeq" id="WP_122165188.1">
    <property type="nucleotide sequence ID" value="NZ_CP180504.1"/>
</dbReference>
<reference evidence="2 3" key="1">
    <citation type="submission" date="2018-10" db="EMBL/GenBank/DDBJ databases">
        <title>Pseudomonas zhaodongensis NEAU-ST5-21(T) genome.</title>
        <authorList>
            <person name="Peng J."/>
            <person name="Liu Z.-P."/>
        </authorList>
    </citation>
    <scope>NUCLEOTIDE SEQUENCE [LARGE SCALE GENOMIC DNA]</scope>
    <source>
        <strain evidence="2 3">NEAU-ST5-21</strain>
    </source>
</reference>
<organism evidence="2 3">
    <name type="scientific">Stutzerimonas zhaodongensis</name>
    <dbReference type="NCBI Taxonomy" id="1176257"/>
    <lineage>
        <taxon>Bacteria</taxon>
        <taxon>Pseudomonadati</taxon>
        <taxon>Pseudomonadota</taxon>
        <taxon>Gammaproteobacteria</taxon>
        <taxon>Pseudomonadales</taxon>
        <taxon>Pseudomonadaceae</taxon>
        <taxon>Stutzerimonas</taxon>
    </lineage>
</organism>
<evidence type="ECO:0000313" key="3">
    <source>
        <dbReference type="Proteomes" id="UP000269774"/>
    </source>
</evidence>
<proteinExistence type="predicted"/>
<keyword evidence="1" id="KW-0732">Signal</keyword>
<evidence type="ECO:0000256" key="1">
    <source>
        <dbReference type="SAM" id="SignalP"/>
    </source>
</evidence>
<gene>
    <name evidence="2" type="ORF">EA797_10750</name>
</gene>
<dbReference type="EMBL" id="RFFM01000002">
    <property type="protein sequence ID" value="RMH89997.1"/>
    <property type="molecule type" value="Genomic_DNA"/>
</dbReference>